<protein>
    <submittedName>
        <fullName evidence="1">Uncharacterized protein</fullName>
    </submittedName>
</protein>
<gene>
    <name evidence="1" type="ORF">MELLADRAFT_60386</name>
</gene>
<dbReference type="RefSeq" id="XP_007406075.1">
    <property type="nucleotide sequence ID" value="XM_007406013.1"/>
</dbReference>
<sequence>MSTRQESELNPIPIPPNALPEVIIGCDMCYWCGGFRHMQTNCPARQAGLARSARPYKDWRRVMGHRKLYSVNVLFPVQNVVGPVIVAAELPPLGGAGAPGLPTVNNNDVVMLGQVEVNGVLANEIQANNEDGQAMPTIDNDDVMLGEVEEIGVLANEIEAHIEELYLTYKRLAQYDLRVIGVTLGDANAIEQLMIGTGVASDAGLEGAEVTNTTEYEGTANSIDYNITAGSPDEEIVVTGPSSYQPVIHEFTNTNSVIRHGPLMRHSGVKRRNPFGNKEDARRVQSRSCSSLFHSFEYVM</sequence>
<dbReference type="Proteomes" id="UP000001072">
    <property type="component" value="Unassembled WGS sequence"/>
</dbReference>
<dbReference type="InParanoid" id="F4R9X6"/>
<evidence type="ECO:0000313" key="1">
    <source>
        <dbReference type="EMBL" id="EGG10606.1"/>
    </source>
</evidence>
<accession>F4R9X6</accession>
<dbReference type="VEuPathDB" id="FungiDB:MELLADRAFT_60386"/>
<dbReference type="EMBL" id="GL883094">
    <property type="protein sequence ID" value="EGG10606.1"/>
    <property type="molecule type" value="Genomic_DNA"/>
</dbReference>
<keyword evidence="2" id="KW-1185">Reference proteome</keyword>
<name>F4R9X6_MELLP</name>
<dbReference type="GeneID" id="18929542"/>
<organism evidence="2">
    <name type="scientific">Melampsora larici-populina (strain 98AG31 / pathotype 3-4-7)</name>
    <name type="common">Poplar leaf rust fungus</name>
    <dbReference type="NCBI Taxonomy" id="747676"/>
    <lineage>
        <taxon>Eukaryota</taxon>
        <taxon>Fungi</taxon>
        <taxon>Dikarya</taxon>
        <taxon>Basidiomycota</taxon>
        <taxon>Pucciniomycotina</taxon>
        <taxon>Pucciniomycetes</taxon>
        <taxon>Pucciniales</taxon>
        <taxon>Melampsoraceae</taxon>
        <taxon>Melampsora</taxon>
    </lineage>
</organism>
<evidence type="ECO:0000313" key="2">
    <source>
        <dbReference type="Proteomes" id="UP000001072"/>
    </source>
</evidence>
<reference evidence="2" key="1">
    <citation type="journal article" date="2011" name="Proc. Natl. Acad. Sci. U.S.A.">
        <title>Obligate biotrophy features unraveled by the genomic analysis of rust fungi.</title>
        <authorList>
            <person name="Duplessis S."/>
            <person name="Cuomo C.A."/>
            <person name="Lin Y.-C."/>
            <person name="Aerts A."/>
            <person name="Tisserant E."/>
            <person name="Veneault-Fourrey C."/>
            <person name="Joly D.L."/>
            <person name="Hacquard S."/>
            <person name="Amselem J."/>
            <person name="Cantarel B.L."/>
            <person name="Chiu R."/>
            <person name="Coutinho P.M."/>
            <person name="Feau N."/>
            <person name="Field M."/>
            <person name="Frey P."/>
            <person name="Gelhaye E."/>
            <person name="Goldberg J."/>
            <person name="Grabherr M.G."/>
            <person name="Kodira C.D."/>
            <person name="Kohler A."/>
            <person name="Kuees U."/>
            <person name="Lindquist E.A."/>
            <person name="Lucas S.M."/>
            <person name="Mago R."/>
            <person name="Mauceli E."/>
            <person name="Morin E."/>
            <person name="Murat C."/>
            <person name="Pangilinan J.L."/>
            <person name="Park R."/>
            <person name="Pearson M."/>
            <person name="Quesneville H."/>
            <person name="Rouhier N."/>
            <person name="Sakthikumar S."/>
            <person name="Salamov A.A."/>
            <person name="Schmutz J."/>
            <person name="Selles B."/>
            <person name="Shapiro H."/>
            <person name="Tanguay P."/>
            <person name="Tuskan G.A."/>
            <person name="Henrissat B."/>
            <person name="Van de Peer Y."/>
            <person name="Rouze P."/>
            <person name="Ellis J.G."/>
            <person name="Dodds P.N."/>
            <person name="Schein J.E."/>
            <person name="Zhong S."/>
            <person name="Hamelin R.C."/>
            <person name="Grigoriev I.V."/>
            <person name="Szabo L.J."/>
            <person name="Martin F."/>
        </authorList>
    </citation>
    <scope>NUCLEOTIDE SEQUENCE [LARGE SCALE GENOMIC DNA]</scope>
    <source>
        <strain evidence="2">98AG31 / pathotype 3-4-7</strain>
    </source>
</reference>
<dbReference type="HOGENOM" id="CLU_927735_0_0_1"/>
<dbReference type="KEGG" id="mlr:MELLADRAFT_60386"/>
<proteinExistence type="predicted"/>
<dbReference type="AlphaFoldDB" id="F4R9X6"/>